<dbReference type="OMA" id="KRQSEYP"/>
<dbReference type="GeneTree" id="ENSGT00940000173464"/>
<sequence>AQSLCLPQWDVGMRSVRFLYLAGPRTFKVCKKCDAEEGLVPLFLGADLFSNTGIRTENHTRFHAKFAKKGLASKLSFSSEFRFHGLRLPCGTNRLWFYSIQGLFRVAFEMYSKREQLFVLETFQELWKSRINDEPLNPCYDLSVQLCPAPPGDNSITETDTVNISYDTSDSVPTADHNYCSPENMEDPSHQVSQKNEQIKVMLLLLDHMQQYMTQEFSEKGLTDIVLQVLKATDHLVQRQTSVGSWLGQQFNSANAIIEGFKKSHINRIADLPPAEELVSKLFPESMKTLLINWMGLNDASALWKRQSEYPILLLILEFANHNLITGVAHVLYSSLILYIQDYSKG</sequence>
<protein>
    <submittedName>
        <fullName evidence="1">Si:ch211-110p13.9</fullName>
    </submittedName>
</protein>
<dbReference type="Bgee" id="ENSLOCG00000005459">
    <property type="expression patterns" value="Expressed in ovary and 9 other cell types or tissues"/>
</dbReference>
<reference evidence="1" key="2">
    <citation type="submission" date="2025-08" db="UniProtKB">
        <authorList>
            <consortium name="Ensembl"/>
        </authorList>
    </citation>
    <scope>IDENTIFICATION</scope>
</reference>
<evidence type="ECO:0000313" key="2">
    <source>
        <dbReference type="Proteomes" id="UP000018468"/>
    </source>
</evidence>
<reference evidence="1" key="3">
    <citation type="submission" date="2025-09" db="UniProtKB">
        <authorList>
            <consortium name="Ensembl"/>
        </authorList>
    </citation>
    <scope>IDENTIFICATION</scope>
</reference>
<keyword evidence="2" id="KW-1185">Reference proteome</keyword>
<proteinExistence type="predicted"/>
<dbReference type="Proteomes" id="UP000018468">
    <property type="component" value="Linkage group LG20"/>
</dbReference>
<dbReference type="eggNOG" id="ENOG502QUPC">
    <property type="taxonomic scope" value="Eukaryota"/>
</dbReference>
<name>W5MDX3_LEPOC</name>
<dbReference type="EMBL" id="AHAT01005129">
    <property type="status" value="NOT_ANNOTATED_CDS"/>
    <property type="molecule type" value="Genomic_DNA"/>
</dbReference>
<dbReference type="InParanoid" id="W5MDX3"/>
<reference evidence="2" key="1">
    <citation type="submission" date="2011-12" db="EMBL/GenBank/DDBJ databases">
        <title>The Draft Genome of Lepisosteus oculatus.</title>
        <authorList>
            <consortium name="The Broad Institute Genome Assembly &amp; Analysis Group"/>
            <consortium name="Computational R&amp;D Group"/>
            <consortium name="and Sequencing Platform"/>
            <person name="Di Palma F."/>
            <person name="Alfoldi J."/>
            <person name="Johnson J."/>
            <person name="Berlin A."/>
            <person name="Gnerre S."/>
            <person name="Jaffe D."/>
            <person name="MacCallum I."/>
            <person name="Young S."/>
            <person name="Walker B.J."/>
            <person name="Lander E.S."/>
            <person name="Lindblad-Toh K."/>
        </authorList>
    </citation>
    <scope>NUCLEOTIDE SEQUENCE [LARGE SCALE GENOMIC DNA]</scope>
</reference>
<dbReference type="HOGENOM" id="CLU_831430_0_0_1"/>
<evidence type="ECO:0000313" key="1">
    <source>
        <dbReference type="Ensembl" id="ENSLOCP00000006582.1"/>
    </source>
</evidence>
<accession>W5MDX3</accession>
<organism evidence="1 2">
    <name type="scientific">Lepisosteus oculatus</name>
    <name type="common">Spotted gar</name>
    <dbReference type="NCBI Taxonomy" id="7918"/>
    <lineage>
        <taxon>Eukaryota</taxon>
        <taxon>Metazoa</taxon>
        <taxon>Chordata</taxon>
        <taxon>Craniata</taxon>
        <taxon>Vertebrata</taxon>
        <taxon>Euteleostomi</taxon>
        <taxon>Actinopterygii</taxon>
        <taxon>Neopterygii</taxon>
        <taxon>Holostei</taxon>
        <taxon>Semionotiformes</taxon>
        <taxon>Lepisosteidae</taxon>
        <taxon>Lepisosteus</taxon>
    </lineage>
</organism>
<dbReference type="AlphaFoldDB" id="W5MDX3"/>
<dbReference type="Ensembl" id="ENSLOCT00000006590.1">
    <property type="protein sequence ID" value="ENSLOCP00000006582.1"/>
    <property type="gene ID" value="ENSLOCG00000005459.1"/>
</dbReference>